<dbReference type="EMBL" id="WBVP01000002">
    <property type="protein sequence ID" value="KAB2826242.1"/>
    <property type="molecule type" value="Genomic_DNA"/>
</dbReference>
<keyword evidence="1" id="KW-0472">Membrane</keyword>
<evidence type="ECO:0000313" key="2">
    <source>
        <dbReference type="EMBL" id="KAB2826242.1"/>
    </source>
</evidence>
<dbReference type="Proteomes" id="UP000294063">
    <property type="component" value="Unassembled WGS sequence"/>
</dbReference>
<reference evidence="6 7" key="1">
    <citation type="submission" date="2019-02" db="EMBL/GenBank/DDBJ databases">
        <title>Genome sequences of Aliivibrio finisterrensis strains from farmed Atlantic salmon.</title>
        <authorList>
            <person name="Bowman J.P."/>
        </authorList>
    </citation>
    <scope>NUCLEOTIDE SEQUENCE [LARGE SCALE GENOMIC DNA]</scope>
    <source>
        <strain evidence="5 8">A21</strain>
        <strain evidence="3 6">A32</strain>
        <strain evidence="4 7">A46</strain>
    </source>
</reference>
<evidence type="ECO:0000313" key="8">
    <source>
        <dbReference type="Proteomes" id="UP000294166"/>
    </source>
</evidence>
<dbReference type="Proteomes" id="UP000434870">
    <property type="component" value="Unassembled WGS sequence"/>
</dbReference>
<name>A0A4Q5KH81_9GAMM</name>
<organism evidence="3 6">
    <name type="scientific">Aliivibrio finisterrensis</name>
    <dbReference type="NCBI Taxonomy" id="511998"/>
    <lineage>
        <taxon>Bacteria</taxon>
        <taxon>Pseudomonadati</taxon>
        <taxon>Pseudomonadota</taxon>
        <taxon>Gammaproteobacteria</taxon>
        <taxon>Vibrionales</taxon>
        <taxon>Vibrionaceae</taxon>
        <taxon>Aliivibrio</taxon>
    </lineage>
</organism>
<dbReference type="Proteomes" id="UP000293465">
    <property type="component" value="Unassembled WGS sequence"/>
</dbReference>
<sequence>MKIDKDVLIPRTLVAAIIAVLVIAPNV</sequence>
<evidence type="ECO:0000313" key="9">
    <source>
        <dbReference type="Proteomes" id="UP000434870"/>
    </source>
</evidence>
<keyword evidence="1" id="KW-0812">Transmembrane</keyword>
<comment type="caution">
    <text evidence="3">The sequence shown here is derived from an EMBL/GenBank/DDBJ whole genome shotgun (WGS) entry which is preliminary data.</text>
</comment>
<evidence type="ECO:0000313" key="4">
    <source>
        <dbReference type="EMBL" id="RYU55045.1"/>
    </source>
</evidence>
<dbReference type="Proteomes" id="UP000294166">
    <property type="component" value="Unassembled WGS sequence"/>
</dbReference>
<reference evidence="2 9" key="2">
    <citation type="submission" date="2019-09" db="EMBL/GenBank/DDBJ databases">
        <title>Genome of Aliivibrio finisterrensis LMG 23869 (type strain).</title>
        <authorList>
            <person name="Bowman J.P."/>
        </authorList>
    </citation>
    <scope>NUCLEOTIDE SEQUENCE [LARGE SCALE GENOMIC DNA]</scope>
    <source>
        <strain evidence="2 9">LMG 23869</strain>
    </source>
</reference>
<evidence type="ECO:0000256" key="1">
    <source>
        <dbReference type="SAM" id="Phobius"/>
    </source>
</evidence>
<gene>
    <name evidence="3" type="ORF">ERW49_14385</name>
    <name evidence="5" type="ORF">ERW53_02505</name>
    <name evidence="4" type="ORF">ERW57_01390</name>
    <name evidence="2" type="ORF">F8B77_02870</name>
</gene>
<dbReference type="EMBL" id="SEZN01000003">
    <property type="protein sequence ID" value="RYU66657.1"/>
    <property type="molecule type" value="Genomic_DNA"/>
</dbReference>
<evidence type="ECO:0000313" key="5">
    <source>
        <dbReference type="EMBL" id="RYU66657.1"/>
    </source>
</evidence>
<evidence type="ECO:0000313" key="7">
    <source>
        <dbReference type="Proteomes" id="UP000294063"/>
    </source>
</evidence>
<keyword evidence="1" id="KW-1133">Transmembrane helix</keyword>
<dbReference type="AlphaFoldDB" id="A0A4Q5KH81"/>
<dbReference type="EMBL" id="SEZJ01000013">
    <property type="protein sequence ID" value="RYU45502.1"/>
    <property type="molecule type" value="Genomic_DNA"/>
</dbReference>
<dbReference type="EMBL" id="SEZK01000001">
    <property type="protein sequence ID" value="RYU55045.1"/>
    <property type="molecule type" value="Genomic_DNA"/>
</dbReference>
<feature type="transmembrane region" description="Helical" evidence="1">
    <location>
        <begin position="7"/>
        <end position="24"/>
    </location>
</feature>
<protein>
    <submittedName>
        <fullName evidence="3">Uncharacterized protein</fullName>
    </submittedName>
</protein>
<proteinExistence type="predicted"/>
<evidence type="ECO:0000313" key="3">
    <source>
        <dbReference type="EMBL" id="RYU45502.1"/>
    </source>
</evidence>
<keyword evidence="8" id="KW-1185">Reference proteome</keyword>
<evidence type="ECO:0000313" key="6">
    <source>
        <dbReference type="Proteomes" id="UP000293465"/>
    </source>
</evidence>
<accession>A0A4Q5KH81</accession>